<protein>
    <recommendedName>
        <fullName evidence="4">Arylsulfotransferase</fullName>
    </recommendedName>
</protein>
<dbReference type="OrthoDB" id="5427350at2759"/>
<feature type="chain" id="PRO_5002316439" description="Arylsulfotransferase" evidence="1">
    <location>
        <begin position="24"/>
        <end position="545"/>
    </location>
</feature>
<keyword evidence="1" id="KW-0732">Signal</keyword>
<dbReference type="InterPro" id="IPR053143">
    <property type="entry name" value="Arylsulfate_ST"/>
</dbReference>
<sequence>MFPLRSLGPVLSLSSWFLGYVAALDYVDCSPPSGQRSLEERLTWEDVIHYTHSFKSTNLAPVKVCVTHRSTDKDKWVSDDVYYVICPRGAGIPHPGPLMVDTYGNPVWFGNFDCFNFNVFHVKDRPVITYWTGLDQNGYGKGRGHFLDSSYRHFTTLRPYTTTGADLHEFNIPQVLGKDTALISSYVPTPWDLSTLPNGTSKSWVLDGIFMHRTIGELAEVVAGQFQELNITDGSIVFNWSTAEHIPLDRTYVNAKIFQWGMPERGTGDSPYSAFDAFHINAIDKNEEGDYIISYRHLHQVVKVNGTTGDVIWSLGGKESDLELGEGVAFYWQHDVRWQGVDHITLFDNGAADWVIEEPMSRGLYIKLDEELMVATLEKEWGPVYNHTSQSQGSVQLWGENVVMGYGSNPWIEEYTWDGEVVFAATIGPTNRSLTINGIYQSYRAFKVQWTGSPHTLPDIAAEGNDTGTYVYVSWNGQTQTRSYRLYGTTGFDFDDIKEIKTVSKGREFETTIPVDDTLLTMLEVAALDADGRELGRTCTLQIHT</sequence>
<evidence type="ECO:0008006" key="4">
    <source>
        <dbReference type="Google" id="ProtNLM"/>
    </source>
</evidence>
<dbReference type="PANTHER" id="PTHR35340">
    <property type="entry name" value="PQQ ENZYME REPEAT PROTEIN-RELATED"/>
    <property type="match status" value="1"/>
</dbReference>
<evidence type="ECO:0000256" key="1">
    <source>
        <dbReference type="SAM" id="SignalP"/>
    </source>
</evidence>
<accession>A0A0D7AMX1</accession>
<dbReference type="EMBL" id="KN881629">
    <property type="protein sequence ID" value="KIY52922.1"/>
    <property type="molecule type" value="Genomic_DNA"/>
</dbReference>
<gene>
    <name evidence="2" type="ORF">FISHEDRAFT_55570</name>
</gene>
<proteinExistence type="predicted"/>
<keyword evidence="3" id="KW-1185">Reference proteome</keyword>
<dbReference type="Pfam" id="PF14269">
    <property type="entry name" value="Arylsulfotran_2"/>
    <property type="match status" value="1"/>
</dbReference>
<feature type="signal peptide" evidence="1">
    <location>
        <begin position="1"/>
        <end position="23"/>
    </location>
</feature>
<dbReference type="PANTHER" id="PTHR35340:SF5">
    <property type="entry name" value="ASST-DOMAIN-CONTAINING PROTEIN"/>
    <property type="match status" value="1"/>
</dbReference>
<name>A0A0D7AMX1_9AGAR</name>
<dbReference type="Proteomes" id="UP000054144">
    <property type="component" value="Unassembled WGS sequence"/>
</dbReference>
<dbReference type="InterPro" id="IPR039535">
    <property type="entry name" value="ASST-like"/>
</dbReference>
<organism evidence="2 3">
    <name type="scientific">Fistulina hepatica ATCC 64428</name>
    <dbReference type="NCBI Taxonomy" id="1128425"/>
    <lineage>
        <taxon>Eukaryota</taxon>
        <taxon>Fungi</taxon>
        <taxon>Dikarya</taxon>
        <taxon>Basidiomycota</taxon>
        <taxon>Agaricomycotina</taxon>
        <taxon>Agaricomycetes</taxon>
        <taxon>Agaricomycetidae</taxon>
        <taxon>Agaricales</taxon>
        <taxon>Fistulinaceae</taxon>
        <taxon>Fistulina</taxon>
    </lineage>
</organism>
<evidence type="ECO:0000313" key="2">
    <source>
        <dbReference type="EMBL" id="KIY52922.1"/>
    </source>
</evidence>
<evidence type="ECO:0000313" key="3">
    <source>
        <dbReference type="Proteomes" id="UP000054144"/>
    </source>
</evidence>
<dbReference type="AlphaFoldDB" id="A0A0D7AMX1"/>
<reference evidence="2 3" key="1">
    <citation type="journal article" date="2015" name="Fungal Genet. Biol.">
        <title>Evolution of novel wood decay mechanisms in Agaricales revealed by the genome sequences of Fistulina hepatica and Cylindrobasidium torrendii.</title>
        <authorList>
            <person name="Floudas D."/>
            <person name="Held B.W."/>
            <person name="Riley R."/>
            <person name="Nagy L.G."/>
            <person name="Koehler G."/>
            <person name="Ransdell A.S."/>
            <person name="Younus H."/>
            <person name="Chow J."/>
            <person name="Chiniquy J."/>
            <person name="Lipzen A."/>
            <person name="Tritt A."/>
            <person name="Sun H."/>
            <person name="Haridas S."/>
            <person name="LaButti K."/>
            <person name="Ohm R.A."/>
            <person name="Kues U."/>
            <person name="Blanchette R.A."/>
            <person name="Grigoriev I.V."/>
            <person name="Minto R.E."/>
            <person name="Hibbett D.S."/>
        </authorList>
    </citation>
    <scope>NUCLEOTIDE SEQUENCE [LARGE SCALE GENOMIC DNA]</scope>
    <source>
        <strain evidence="2 3">ATCC 64428</strain>
    </source>
</reference>